<proteinExistence type="predicted"/>
<evidence type="ECO:0000313" key="3">
    <source>
        <dbReference type="EMBL" id="PKD16910.1"/>
    </source>
</evidence>
<dbReference type="OrthoDB" id="396512at2"/>
<dbReference type="Pfam" id="PF00535">
    <property type="entry name" value="Glycos_transf_2"/>
    <property type="match status" value="1"/>
</dbReference>
<accession>A0A2N0TQ97</accession>
<evidence type="ECO:0000313" key="5">
    <source>
        <dbReference type="Proteomes" id="UP000232533"/>
    </source>
</evidence>
<reference evidence="3 5" key="1">
    <citation type="submission" date="2015-10" db="EMBL/GenBank/DDBJ databases">
        <title>Draft genome sequence of Salegentibacter salinarum KCTC 12975.</title>
        <authorList>
            <person name="Lin W."/>
            <person name="Zheng Q."/>
        </authorList>
    </citation>
    <scope>NUCLEOTIDE SEQUENCE [LARGE SCALE GENOMIC DNA]</scope>
    <source>
        <strain evidence="3 5">KCTC 12974</strain>
    </source>
</reference>
<gene>
    <name evidence="3" type="ORF">APR40_04685</name>
    <name evidence="2" type="ORF">BHS39_04685</name>
</gene>
<dbReference type="EMBL" id="MJBR01000045">
    <property type="protein sequence ID" value="OEY71661.1"/>
    <property type="molecule type" value="Genomic_DNA"/>
</dbReference>
<reference evidence="2 4" key="2">
    <citation type="submission" date="2016-09" db="EMBL/GenBank/DDBJ databases">
        <title>Genome Sequence of Salegentibacter salarius,Isolated from a Marine Solar Saltern of the Yellow Sea in South Korea.</title>
        <authorList>
            <person name="Zheng Q."/>
            <person name="Liu Y."/>
        </authorList>
    </citation>
    <scope>NUCLEOTIDE SEQUENCE [LARGE SCALE GENOMIC DNA]</scope>
    <source>
        <strain evidence="2 4">KCTC 12974</strain>
    </source>
</reference>
<evidence type="ECO:0000259" key="1">
    <source>
        <dbReference type="Pfam" id="PF00535"/>
    </source>
</evidence>
<dbReference type="Proteomes" id="UP000232533">
    <property type="component" value="Unassembled WGS sequence"/>
</dbReference>
<feature type="domain" description="Glycosyltransferase 2-like" evidence="1">
    <location>
        <begin position="8"/>
        <end position="141"/>
    </location>
</feature>
<dbReference type="PANTHER" id="PTHR22916">
    <property type="entry name" value="GLYCOSYLTRANSFERASE"/>
    <property type="match status" value="1"/>
</dbReference>
<sequence length="338" mass="39606">MDCIPNISVILPVFNGETFLEEAIESCLKQTWKNFELIIVDDCSSDNSLKIATYYANFDQRIKIISNSTNKKLPASLNIGHHSATGKYLTWTSDDNILKGNMLEVLLDNMIKNKADLVFSDYDIIEEDGRYRRTQELGPVSGLLFGNTIGASFLYKKKVFENLSGFDEDLYTLEDYDFWLRASIKFKLHHIRESLYLYRIHRNNLTSIVDEDPEIKRIFGNKHKIVYEKISNILGWSESTIRFLYMSRGFESWDMEFFKNNFSTIKNDLGKFQARVNANDKGKIFQKMDMLLRHVILNNPLDKKYIAWLLFRRPGILFDPHYSKKTSLKILKKYVDYN</sequence>
<dbReference type="GO" id="GO:0016758">
    <property type="term" value="F:hexosyltransferase activity"/>
    <property type="evidence" value="ECO:0007669"/>
    <property type="project" value="UniProtKB-ARBA"/>
</dbReference>
<comment type="caution">
    <text evidence="3">The sequence shown here is derived from an EMBL/GenBank/DDBJ whole genome shotgun (WGS) entry which is preliminary data.</text>
</comment>
<dbReference type="EMBL" id="LKTR01000045">
    <property type="protein sequence ID" value="PKD16910.1"/>
    <property type="molecule type" value="Genomic_DNA"/>
</dbReference>
<keyword evidence="4" id="KW-1185">Reference proteome</keyword>
<dbReference type="Proteomes" id="UP000176009">
    <property type="component" value="Unassembled WGS sequence"/>
</dbReference>
<evidence type="ECO:0000313" key="2">
    <source>
        <dbReference type="EMBL" id="OEY71661.1"/>
    </source>
</evidence>
<protein>
    <recommendedName>
        <fullName evidence="1">Glycosyltransferase 2-like domain-containing protein</fullName>
    </recommendedName>
</protein>
<name>A0A2N0TQ97_9FLAO</name>
<dbReference type="SUPFAM" id="SSF53448">
    <property type="entry name" value="Nucleotide-diphospho-sugar transferases"/>
    <property type="match status" value="1"/>
</dbReference>
<organism evidence="3 5">
    <name type="scientific">Salegentibacter salarius</name>
    <dbReference type="NCBI Taxonomy" id="435906"/>
    <lineage>
        <taxon>Bacteria</taxon>
        <taxon>Pseudomonadati</taxon>
        <taxon>Bacteroidota</taxon>
        <taxon>Flavobacteriia</taxon>
        <taxon>Flavobacteriales</taxon>
        <taxon>Flavobacteriaceae</taxon>
        <taxon>Salegentibacter</taxon>
    </lineage>
</organism>
<dbReference type="PANTHER" id="PTHR22916:SF3">
    <property type="entry name" value="UDP-GLCNAC:BETAGAL BETA-1,3-N-ACETYLGLUCOSAMINYLTRANSFERASE-LIKE PROTEIN 1"/>
    <property type="match status" value="1"/>
</dbReference>
<dbReference type="RefSeq" id="WP_070055070.1">
    <property type="nucleotide sequence ID" value="NZ_FVZF01000006.1"/>
</dbReference>
<dbReference type="InterPro" id="IPR001173">
    <property type="entry name" value="Glyco_trans_2-like"/>
</dbReference>
<dbReference type="AlphaFoldDB" id="A0A2N0TQ97"/>
<dbReference type="Gene3D" id="3.90.550.10">
    <property type="entry name" value="Spore Coat Polysaccharide Biosynthesis Protein SpsA, Chain A"/>
    <property type="match status" value="1"/>
</dbReference>
<dbReference type="InterPro" id="IPR029044">
    <property type="entry name" value="Nucleotide-diphossugar_trans"/>
</dbReference>
<evidence type="ECO:0000313" key="4">
    <source>
        <dbReference type="Proteomes" id="UP000176009"/>
    </source>
</evidence>